<reference evidence="2" key="1">
    <citation type="journal article" date="2019" name="Int. J. Syst. Evol. Microbiol.">
        <title>The Global Catalogue of Microorganisms (GCM) 10K type strain sequencing project: providing services to taxonomists for standard genome sequencing and annotation.</title>
        <authorList>
            <consortium name="The Broad Institute Genomics Platform"/>
            <consortium name="The Broad Institute Genome Sequencing Center for Infectious Disease"/>
            <person name="Wu L."/>
            <person name="Ma J."/>
        </authorList>
    </citation>
    <scope>NUCLEOTIDE SEQUENCE [LARGE SCALE GENOMIC DNA]</scope>
    <source>
        <strain evidence="2">JCM 30346</strain>
    </source>
</reference>
<dbReference type="Pfam" id="PF25209">
    <property type="entry name" value="Phage_capsid_4"/>
    <property type="match status" value="1"/>
</dbReference>
<dbReference type="RefSeq" id="WP_380748219.1">
    <property type="nucleotide sequence ID" value="NZ_JBHSRF010000007.1"/>
</dbReference>
<evidence type="ECO:0000313" key="1">
    <source>
        <dbReference type="EMBL" id="MFC6080925.1"/>
    </source>
</evidence>
<sequence>MTATLFESAVNRIDANAFEIQETFGGLRRVSPGSQRRSPQYMARLLEVEQFMDEIRTGRRHVNHFSEAMSTSDFPLMFADSLDRQLYAAYEGITPVWQNYARAATVNSFLTVKRFATSGIRGRLKKVNELAEFERRSQSEKVYEYGVDKYEAGFALSWEAMINDDLDAFVRLPQDLAQSATDSEDAFVTELFCDNSGPHASHYTVDNNNILTGNPPLSRDSLQAGITLLMKRKDERGNPIAIRGVRLVVGTGLLLTAQEIIDTSEYHVVDGTGNVRVIRGNGVAAGLTIDHNNWIDSIATTANADTSWWLFAAPSGVRPALEFGRLRGYEAPALFEKVPDTRRIGGGEEPYSFDTEASEKKIKHVYGGTFVDERMTIASNGSGS</sequence>
<evidence type="ECO:0000313" key="2">
    <source>
        <dbReference type="Proteomes" id="UP001596137"/>
    </source>
</evidence>
<comment type="caution">
    <text evidence="1">The sequence shown here is derived from an EMBL/GenBank/DDBJ whole genome shotgun (WGS) entry which is preliminary data.</text>
</comment>
<keyword evidence="2" id="KW-1185">Reference proteome</keyword>
<organism evidence="1 2">
    <name type="scientific">Sphaerisporangium aureirubrum</name>
    <dbReference type="NCBI Taxonomy" id="1544736"/>
    <lineage>
        <taxon>Bacteria</taxon>
        <taxon>Bacillati</taxon>
        <taxon>Actinomycetota</taxon>
        <taxon>Actinomycetes</taxon>
        <taxon>Streptosporangiales</taxon>
        <taxon>Streptosporangiaceae</taxon>
        <taxon>Sphaerisporangium</taxon>
    </lineage>
</organism>
<protein>
    <recommendedName>
        <fullName evidence="3">Bacteriophage Mu GpT domain-containing protein</fullName>
    </recommendedName>
</protein>
<gene>
    <name evidence="1" type="ORF">ACFP1K_07115</name>
</gene>
<accession>A0ABW1NC52</accession>
<proteinExistence type="predicted"/>
<dbReference type="Proteomes" id="UP001596137">
    <property type="component" value="Unassembled WGS sequence"/>
</dbReference>
<evidence type="ECO:0008006" key="3">
    <source>
        <dbReference type="Google" id="ProtNLM"/>
    </source>
</evidence>
<dbReference type="EMBL" id="JBHSRF010000007">
    <property type="protein sequence ID" value="MFC6080925.1"/>
    <property type="molecule type" value="Genomic_DNA"/>
</dbReference>
<name>A0ABW1NC52_9ACTN</name>